<dbReference type="GO" id="GO:0015031">
    <property type="term" value="P:protein transport"/>
    <property type="evidence" value="ECO:0007669"/>
    <property type="project" value="UniProtKB-KW"/>
</dbReference>
<dbReference type="SUPFAM" id="SSF54648">
    <property type="entry name" value="DLC"/>
    <property type="match status" value="1"/>
</dbReference>
<dbReference type="GO" id="GO:0005868">
    <property type="term" value="C:cytoplasmic dynein complex"/>
    <property type="evidence" value="ECO:0007669"/>
    <property type="project" value="TreeGrafter"/>
</dbReference>
<dbReference type="Proteomes" id="UP000095287">
    <property type="component" value="Unplaced"/>
</dbReference>
<dbReference type="GO" id="GO:0005874">
    <property type="term" value="C:microtubule"/>
    <property type="evidence" value="ECO:0007669"/>
    <property type="project" value="UniProtKB-KW"/>
</dbReference>
<evidence type="ECO:0000256" key="9">
    <source>
        <dbReference type="ARBA" id="ARBA00023242"/>
    </source>
</evidence>
<protein>
    <recommendedName>
        <fullName evidence="10">Dynein light chain</fullName>
    </recommendedName>
</protein>
<evidence type="ECO:0000256" key="2">
    <source>
        <dbReference type="ARBA" id="ARBA00004245"/>
    </source>
</evidence>
<keyword evidence="10" id="KW-0505">Motor protein</keyword>
<evidence type="ECO:0000256" key="7">
    <source>
        <dbReference type="ARBA" id="ARBA00022927"/>
    </source>
</evidence>
<dbReference type="WBParaSite" id="L893_g31237.t1">
    <property type="protein sequence ID" value="L893_g31237.t1"/>
    <property type="gene ID" value="L893_g31237"/>
</dbReference>
<keyword evidence="7" id="KW-0653">Protein transport</keyword>
<comment type="similarity">
    <text evidence="10">Belongs to the dynein light chain family.</text>
</comment>
<dbReference type="GO" id="GO:0005634">
    <property type="term" value="C:nucleus"/>
    <property type="evidence" value="ECO:0007669"/>
    <property type="project" value="UniProtKB-SubCell"/>
</dbReference>
<evidence type="ECO:0000256" key="8">
    <source>
        <dbReference type="ARBA" id="ARBA00023212"/>
    </source>
</evidence>
<keyword evidence="4 10" id="KW-0963">Cytoplasm</keyword>
<evidence type="ECO:0000256" key="5">
    <source>
        <dbReference type="ARBA" id="ARBA00022701"/>
    </source>
</evidence>
<dbReference type="PANTHER" id="PTHR11886:SF35">
    <property type="entry name" value="DYNEIN LIGHT CHAIN"/>
    <property type="match status" value="1"/>
</dbReference>
<dbReference type="GO" id="GO:0051028">
    <property type="term" value="P:mRNA transport"/>
    <property type="evidence" value="ECO:0007669"/>
    <property type="project" value="UniProtKB-KW"/>
</dbReference>
<keyword evidence="10" id="KW-0243">Dynein</keyword>
<accession>A0A1I7ZZW3</accession>
<keyword evidence="11" id="KW-1185">Reference proteome</keyword>
<evidence type="ECO:0000256" key="6">
    <source>
        <dbReference type="ARBA" id="ARBA00022816"/>
    </source>
</evidence>
<keyword evidence="5 10" id="KW-0493">Microtubule</keyword>
<comment type="subcellular location">
    <subcellularLocation>
        <location evidence="2 10">Cytoplasm</location>
        <location evidence="2 10">Cytoskeleton</location>
    </subcellularLocation>
    <subcellularLocation>
        <location evidence="1">Nucleus</location>
    </subcellularLocation>
</comment>
<dbReference type="InterPro" id="IPR037177">
    <property type="entry name" value="DLC_sf"/>
</dbReference>
<organism evidence="11 12">
    <name type="scientific">Steinernema glaseri</name>
    <dbReference type="NCBI Taxonomy" id="37863"/>
    <lineage>
        <taxon>Eukaryota</taxon>
        <taxon>Metazoa</taxon>
        <taxon>Ecdysozoa</taxon>
        <taxon>Nematoda</taxon>
        <taxon>Chromadorea</taxon>
        <taxon>Rhabditida</taxon>
        <taxon>Tylenchina</taxon>
        <taxon>Panagrolaimomorpha</taxon>
        <taxon>Strongyloidoidea</taxon>
        <taxon>Steinernematidae</taxon>
        <taxon>Steinernema</taxon>
    </lineage>
</organism>
<dbReference type="SMART" id="SM01375">
    <property type="entry name" value="Dynein_light"/>
    <property type="match status" value="1"/>
</dbReference>
<dbReference type="Pfam" id="PF01221">
    <property type="entry name" value="Dynein_light"/>
    <property type="match status" value="1"/>
</dbReference>
<evidence type="ECO:0000256" key="3">
    <source>
        <dbReference type="ARBA" id="ARBA00022448"/>
    </source>
</evidence>
<dbReference type="Gene3D" id="3.30.740.10">
    <property type="entry name" value="Protein Inhibitor Of Neuronal Nitric Oxide Synthase"/>
    <property type="match status" value="1"/>
</dbReference>
<sequence>MVEPRITMKIVDMETRRVLYAQQIVRQYVLAGHYSEKAIASHLKRKFDEAFGPTWHCIAGSNFGSFISNRQGHFLYFYLDNIAVMLFKAA</sequence>
<dbReference type="InterPro" id="IPR001372">
    <property type="entry name" value="Dynein_light_chain_typ-1/2"/>
</dbReference>
<keyword evidence="8 10" id="KW-0206">Cytoskeleton</keyword>
<proteinExistence type="inferred from homology"/>
<dbReference type="PANTHER" id="PTHR11886">
    <property type="entry name" value="DYNEIN LIGHT CHAIN"/>
    <property type="match status" value="1"/>
</dbReference>
<evidence type="ECO:0000256" key="4">
    <source>
        <dbReference type="ARBA" id="ARBA00022490"/>
    </source>
</evidence>
<dbReference type="GO" id="GO:0045505">
    <property type="term" value="F:dynein intermediate chain binding"/>
    <property type="evidence" value="ECO:0007669"/>
    <property type="project" value="TreeGrafter"/>
</dbReference>
<reference evidence="12" key="1">
    <citation type="submission" date="2016-11" db="UniProtKB">
        <authorList>
            <consortium name="WormBaseParasite"/>
        </authorList>
    </citation>
    <scope>IDENTIFICATION</scope>
</reference>
<dbReference type="AlphaFoldDB" id="A0A1I7ZZW3"/>
<keyword evidence="3" id="KW-0813">Transport</keyword>
<evidence type="ECO:0000256" key="10">
    <source>
        <dbReference type="RuleBase" id="RU365010"/>
    </source>
</evidence>
<evidence type="ECO:0000313" key="12">
    <source>
        <dbReference type="WBParaSite" id="L893_g31237.t1"/>
    </source>
</evidence>
<name>A0A1I7ZZW3_9BILA</name>
<keyword evidence="9" id="KW-0539">Nucleus</keyword>
<evidence type="ECO:0000256" key="1">
    <source>
        <dbReference type="ARBA" id="ARBA00004123"/>
    </source>
</evidence>
<evidence type="ECO:0000313" key="11">
    <source>
        <dbReference type="Proteomes" id="UP000095287"/>
    </source>
</evidence>
<dbReference type="GO" id="GO:0007017">
    <property type="term" value="P:microtubule-based process"/>
    <property type="evidence" value="ECO:0007669"/>
    <property type="project" value="InterPro"/>
</dbReference>
<keyword evidence="6" id="KW-0509">mRNA transport</keyword>
<dbReference type="FunFam" id="3.30.740.10:FF:000005">
    <property type="entry name" value="Dynein light chain"/>
    <property type="match status" value="1"/>
</dbReference>